<evidence type="ECO:0000313" key="2">
    <source>
        <dbReference type="Proteomes" id="UP001231649"/>
    </source>
</evidence>
<protein>
    <submittedName>
        <fullName evidence="1">Uncharacterized protein</fullName>
    </submittedName>
</protein>
<gene>
    <name evidence="1" type="ORF">PYW08_008974</name>
</gene>
<evidence type="ECO:0000313" key="1">
    <source>
        <dbReference type="EMBL" id="KAJ8710459.1"/>
    </source>
</evidence>
<keyword evidence="2" id="KW-1185">Reference proteome</keyword>
<dbReference type="EMBL" id="CM056799">
    <property type="protein sequence ID" value="KAJ8710459.1"/>
    <property type="molecule type" value="Genomic_DNA"/>
</dbReference>
<dbReference type="Proteomes" id="UP001231649">
    <property type="component" value="Chromosome 23"/>
</dbReference>
<name>A0ACC2Q7T7_9NEOP</name>
<organism evidence="1 2">
    <name type="scientific">Mythimna loreyi</name>
    <dbReference type="NCBI Taxonomy" id="667449"/>
    <lineage>
        <taxon>Eukaryota</taxon>
        <taxon>Metazoa</taxon>
        <taxon>Ecdysozoa</taxon>
        <taxon>Arthropoda</taxon>
        <taxon>Hexapoda</taxon>
        <taxon>Insecta</taxon>
        <taxon>Pterygota</taxon>
        <taxon>Neoptera</taxon>
        <taxon>Endopterygota</taxon>
        <taxon>Lepidoptera</taxon>
        <taxon>Glossata</taxon>
        <taxon>Ditrysia</taxon>
        <taxon>Noctuoidea</taxon>
        <taxon>Noctuidae</taxon>
        <taxon>Noctuinae</taxon>
        <taxon>Hadenini</taxon>
        <taxon>Mythimna</taxon>
    </lineage>
</organism>
<proteinExistence type="predicted"/>
<comment type="caution">
    <text evidence="1">The sequence shown here is derived from an EMBL/GenBank/DDBJ whole genome shotgun (WGS) entry which is preliminary data.</text>
</comment>
<reference evidence="1" key="1">
    <citation type="submission" date="2023-03" db="EMBL/GenBank/DDBJ databases">
        <title>Chromosome-level genomes of two armyworms, Mythimna separata and Mythimna loreyi, provide insights into the biosynthesis and reception of sex pheromones.</title>
        <authorList>
            <person name="Zhao H."/>
        </authorList>
    </citation>
    <scope>NUCLEOTIDE SEQUENCE</scope>
    <source>
        <strain evidence="1">BeijingLab</strain>
    </source>
</reference>
<accession>A0ACC2Q7T7</accession>
<sequence length="245" mass="24948">MAGARRRRARPVKRSAVYGNTTAPVGASPGGHVECAGGACEHGACVRTAAGRACVCAGAWGGARCSLYVGHDNACSARACKQPALCVWGPDLSATEPGPVYCACQEGASCTTPHAQATEPTAPAVGAAGAAGAGGAWAGAVLALLALLAGVLAALWALQRRRRGAFVHARLSDNVEINNPMYLAGEDELEAPHAHTHNNGGNHFANPVYDSMYAPQQNNPAEEHANLLASRAADASPTPERAALL</sequence>